<dbReference type="PRINTS" id="PR00080">
    <property type="entry name" value="SDRFAMILY"/>
</dbReference>
<comment type="caution">
    <text evidence="3">The sequence shown here is derived from an EMBL/GenBank/DDBJ whole genome shotgun (WGS) entry which is preliminary data.</text>
</comment>
<gene>
    <name evidence="3" type="ORF">CU102_24930</name>
</gene>
<dbReference type="Pfam" id="PF13561">
    <property type="entry name" value="adh_short_C2"/>
    <property type="match status" value="1"/>
</dbReference>
<dbReference type="SUPFAM" id="SSF51735">
    <property type="entry name" value="NAD(P)-binding Rossmann-fold domains"/>
    <property type="match status" value="1"/>
</dbReference>
<sequence length="254" mass="26857">MKLFDLHGEVAIVTGAGSGIGQAIAIGIAEAGADVACFGHRSNGGLDQTAEKIRALGRKTLTFEGTVISAKDLSGAIERIEKQLGPLTIAVNNAGIGAGGEAETLELKSWQRVYDVNVTGVFLSCQAQARVMLPRRKGSIINVASISGSIVNRDLKQADYNSSKAAVIHLSKSLAMEWIGRGVRVNSISPGYTLTPMNRRPEVADQVEIFARDTPMGRLATPEEMIGPAVFLSSRASSFVTGIDLVVDGGFICW</sequence>
<dbReference type="PROSITE" id="PS00061">
    <property type="entry name" value="ADH_SHORT"/>
    <property type="match status" value="1"/>
</dbReference>
<dbReference type="NCBIfam" id="NF004774">
    <property type="entry name" value="PRK06114.1"/>
    <property type="match status" value="1"/>
</dbReference>
<dbReference type="Proteomes" id="UP000241444">
    <property type="component" value="Unassembled WGS sequence"/>
</dbReference>
<dbReference type="PRINTS" id="PR00081">
    <property type="entry name" value="GDHRDH"/>
</dbReference>
<dbReference type="Gene3D" id="3.40.50.720">
    <property type="entry name" value="NAD(P)-binding Rossmann-like Domain"/>
    <property type="match status" value="1"/>
</dbReference>
<name>A0A2P7B836_9HYPH</name>
<dbReference type="OrthoDB" id="9806974at2"/>
<dbReference type="FunFam" id="3.40.50.720:FF:000240">
    <property type="entry name" value="SDR family oxidoreductase"/>
    <property type="match status" value="1"/>
</dbReference>
<comment type="similarity">
    <text evidence="1">Belongs to the short-chain dehydrogenases/reductases (SDR) family.</text>
</comment>
<keyword evidence="2" id="KW-0560">Oxidoreductase</keyword>
<accession>A0A2P7B836</accession>
<evidence type="ECO:0000256" key="2">
    <source>
        <dbReference type="ARBA" id="ARBA00023002"/>
    </source>
</evidence>
<dbReference type="InterPro" id="IPR002347">
    <property type="entry name" value="SDR_fam"/>
</dbReference>
<reference evidence="4" key="1">
    <citation type="submission" date="2017-11" db="EMBL/GenBank/DDBJ databases">
        <authorList>
            <person name="Kuznetsova I."/>
            <person name="Sazanova A."/>
            <person name="Chirak E."/>
            <person name="Safronova V."/>
            <person name="Willems A."/>
        </authorList>
    </citation>
    <scope>NUCLEOTIDE SEQUENCE [LARGE SCALE GENOMIC DNA]</scope>
    <source>
        <strain evidence="4">STM 196</strain>
    </source>
</reference>
<dbReference type="AlphaFoldDB" id="A0A2P7B836"/>
<dbReference type="InterPro" id="IPR036291">
    <property type="entry name" value="NAD(P)-bd_dom_sf"/>
</dbReference>
<dbReference type="PANTHER" id="PTHR42760:SF115">
    <property type="entry name" value="3-OXOACYL-[ACYL-CARRIER-PROTEIN] REDUCTASE FABG"/>
    <property type="match status" value="1"/>
</dbReference>
<evidence type="ECO:0000256" key="1">
    <source>
        <dbReference type="ARBA" id="ARBA00006484"/>
    </source>
</evidence>
<organism evidence="3 4">
    <name type="scientific">Phyllobacterium brassicacearum</name>
    <dbReference type="NCBI Taxonomy" id="314235"/>
    <lineage>
        <taxon>Bacteria</taxon>
        <taxon>Pseudomonadati</taxon>
        <taxon>Pseudomonadota</taxon>
        <taxon>Alphaproteobacteria</taxon>
        <taxon>Hyphomicrobiales</taxon>
        <taxon>Phyllobacteriaceae</taxon>
        <taxon>Phyllobacterium</taxon>
    </lineage>
</organism>
<dbReference type="GO" id="GO:0016616">
    <property type="term" value="F:oxidoreductase activity, acting on the CH-OH group of donors, NAD or NADP as acceptor"/>
    <property type="evidence" value="ECO:0007669"/>
    <property type="project" value="UniProtKB-ARBA"/>
</dbReference>
<dbReference type="InterPro" id="IPR020904">
    <property type="entry name" value="Sc_DH/Rdtase_CS"/>
</dbReference>
<dbReference type="EMBL" id="PGGO01000028">
    <property type="protein sequence ID" value="PSH62619.1"/>
    <property type="molecule type" value="Genomic_DNA"/>
</dbReference>
<keyword evidence="4" id="KW-1185">Reference proteome</keyword>
<protein>
    <submittedName>
        <fullName evidence="3">Short chain dehydrogenase</fullName>
    </submittedName>
</protein>
<dbReference type="RefSeq" id="WP_106713780.1">
    <property type="nucleotide sequence ID" value="NZ_PGGO01000028.1"/>
</dbReference>
<dbReference type="PANTHER" id="PTHR42760">
    <property type="entry name" value="SHORT-CHAIN DEHYDROGENASES/REDUCTASES FAMILY MEMBER"/>
    <property type="match status" value="1"/>
</dbReference>
<evidence type="ECO:0000313" key="3">
    <source>
        <dbReference type="EMBL" id="PSH62619.1"/>
    </source>
</evidence>
<dbReference type="GO" id="GO:0005975">
    <property type="term" value="P:carbohydrate metabolic process"/>
    <property type="evidence" value="ECO:0007669"/>
    <property type="project" value="UniProtKB-ARBA"/>
</dbReference>
<evidence type="ECO:0000313" key="4">
    <source>
        <dbReference type="Proteomes" id="UP000241444"/>
    </source>
</evidence>
<proteinExistence type="inferred from homology"/>